<feature type="compositionally biased region" description="Polar residues" evidence="1">
    <location>
        <begin position="380"/>
        <end position="389"/>
    </location>
</feature>
<dbReference type="GO" id="GO:0019028">
    <property type="term" value="C:viral capsid"/>
    <property type="evidence" value="ECO:0007669"/>
    <property type="project" value="UniProtKB-KW"/>
</dbReference>
<protein>
    <submittedName>
        <fullName evidence="2">Coat protein</fullName>
    </submittedName>
</protein>
<accession>A0A8D9UJ73</accession>
<proteinExistence type="predicted"/>
<evidence type="ECO:0000256" key="1">
    <source>
        <dbReference type="SAM" id="MobiDB-lite"/>
    </source>
</evidence>
<dbReference type="EMBL" id="BK013330">
    <property type="protein sequence ID" value="DAF42469.1"/>
    <property type="molecule type" value="Genomic_RNA"/>
</dbReference>
<feature type="region of interest" description="Disordered" evidence="1">
    <location>
        <begin position="342"/>
        <end position="411"/>
    </location>
</feature>
<keyword evidence="2" id="KW-0946">Virion</keyword>
<reference evidence="2" key="1">
    <citation type="journal article" date="2021" name="Gene">
        <title>Discovery of putative novel viruses in the transcriptomes of endangered plant species native to India and China.</title>
        <authorList>
            <person name="Sidharthan V.K."/>
            <person name="Kalaivanan N.S."/>
            <person name="Baranwal V.K."/>
        </authorList>
    </citation>
    <scope>NUCLEOTIDE SEQUENCE</scope>
    <source>
        <strain evidence="2">India</strain>
    </source>
</reference>
<evidence type="ECO:0000313" key="2">
    <source>
        <dbReference type="EMBL" id="DAF42469.1"/>
    </source>
</evidence>
<feature type="compositionally biased region" description="Low complexity" evidence="1">
    <location>
        <begin position="344"/>
        <end position="357"/>
    </location>
</feature>
<organism evidence="2">
    <name type="scientific">Dactylorhiza hatagirea deltapartitivirus</name>
    <dbReference type="NCBI Taxonomy" id="2765858"/>
    <lineage>
        <taxon>Viruses</taxon>
        <taxon>Riboviria</taxon>
        <taxon>Orthornavirae</taxon>
        <taxon>Pisuviricota</taxon>
        <taxon>Duplopiviricetes</taxon>
        <taxon>Durnavirales</taxon>
        <taxon>Partitiviridae</taxon>
        <taxon>Deltapartitivirus</taxon>
    </lineage>
</organism>
<sequence>MTDQPPQVQGLDTRPFNAVTAVRPPPVAPMISTRSDISDTTDFLLDNVRIGYDFQHHMRYRRYVDLRRNEMFESLVRLYTQIFSFYWQQLRRFMDGYPPPAHYDGNPQRYAAAVYISTWFLDLYVTNRESCCKLSDAAYNEIYHMDIVHRSTEYDPYLVKLLAAIRPTNIRFNHEDTLFIPRHDVFNLEPQGENYFNIQGWVIHDSVFFGIYHILRDRKLVKFEAITSNSTGRASWLFDWHADDHAYSWFTPESNYSTDDITIAYILGVACTPKLGPRDYDEWQLYPGNVFPANVIIANYHRVRPIAYHGAYEKRIIESDRWKIPDPLFNLLTLEATPATANIPAGTSTAAAPPAQQRPKRGRPAAQTRHQLRIGHRATDYSQQSLSSQRADHTEQEAESSATGQPAATDVPAPVNIPGPDNMIYTVAAPHVARYRIVDYLYHARVVLNNDIHSRQAALRMMIRP</sequence>
<keyword evidence="2" id="KW-0167">Capsid protein</keyword>
<name>A0A8D9UJ73_9VIRU</name>